<organism evidence="4 5">
    <name type="scientific">Flavobacterium cerinum</name>
    <dbReference type="NCBI Taxonomy" id="2502784"/>
    <lineage>
        <taxon>Bacteria</taxon>
        <taxon>Pseudomonadati</taxon>
        <taxon>Bacteroidota</taxon>
        <taxon>Flavobacteriia</taxon>
        <taxon>Flavobacteriales</taxon>
        <taxon>Flavobacteriaceae</taxon>
        <taxon>Flavobacterium</taxon>
    </lineage>
</organism>
<dbReference type="GO" id="GO:0006355">
    <property type="term" value="P:regulation of DNA-templated transcription"/>
    <property type="evidence" value="ECO:0007669"/>
    <property type="project" value="InterPro"/>
</dbReference>
<dbReference type="SUPFAM" id="SSF48452">
    <property type="entry name" value="TPR-like"/>
    <property type="match status" value="2"/>
</dbReference>
<dbReference type="GO" id="GO:0003677">
    <property type="term" value="F:DNA binding"/>
    <property type="evidence" value="ECO:0007669"/>
    <property type="project" value="InterPro"/>
</dbReference>
<sequence>MLKYLILLLCFTFSIQAAAPKEDCEKLIATGIDALYNQEFSKSLELLTKAKVIAEGHNWPKQLFLIKNNIALNYYYLLEYSEAIENYFEAYAIASKSLDSNYEMIVLNNIGLLYLKEKKYNEAEKYLLKAYDIAKQNKYSFKIGIYAVNLASVYNETRQIAKTDTYLEIAEPLVKKDSSATYEVQIIKAENLINKKEYSKAKQMILALVPKLVIAEYTEYKVKGYLLLSNIYEVYENNMPLAIQMAQKALEVNIDLQKKIDLYERLSELYLKNKEYDKAFKFKDQGYVTKDSLNKIKSRIIFDNIKTKLKLQNDLKELNEKERQLEQERRLNLILIGLAIIIILVTIWALRNTIIKFRQRRIIAEHNQKIIALELENEKNEKLIIEKQLKSEIESKNRKIAAKALQAANRNELIEDIINSLSAQTEIANNQAIKSYILKLKKQLRSENEWDDFLTHFKEVNHTFLIKLKEKHNNLTSNDIRFILYLYMDLSIKEISTLLNITPEACRKRRERISKKMDLPDELELYNYISIL</sequence>
<evidence type="ECO:0000313" key="4">
    <source>
        <dbReference type="EMBL" id="RWX01537.1"/>
    </source>
</evidence>
<evidence type="ECO:0000256" key="3">
    <source>
        <dbReference type="SAM" id="SignalP"/>
    </source>
</evidence>
<dbReference type="RefSeq" id="WP_128389074.1">
    <property type="nucleotide sequence ID" value="NZ_SBII01000003.1"/>
</dbReference>
<feature type="transmembrane region" description="Helical" evidence="2">
    <location>
        <begin position="331"/>
        <end position="350"/>
    </location>
</feature>
<name>A0A444HCM2_9FLAO</name>
<dbReference type="InterPro" id="IPR016032">
    <property type="entry name" value="Sig_transdc_resp-reg_C-effctor"/>
</dbReference>
<keyword evidence="5" id="KW-1185">Reference proteome</keyword>
<reference evidence="4 5" key="1">
    <citation type="submission" date="2019-01" db="EMBL/GenBank/DDBJ databases">
        <title>Flavobacterium sp. nov.,isolated from freshwater.</title>
        <authorList>
            <person name="Zhang R."/>
            <person name="Du Z.-J."/>
        </authorList>
    </citation>
    <scope>NUCLEOTIDE SEQUENCE [LARGE SCALE GENOMIC DNA]</scope>
    <source>
        <strain evidence="4 5">1E403</strain>
    </source>
</reference>
<keyword evidence="1" id="KW-0802">TPR repeat</keyword>
<keyword evidence="2" id="KW-0812">Transmembrane</keyword>
<dbReference type="Pfam" id="PF13424">
    <property type="entry name" value="TPR_12"/>
    <property type="match status" value="1"/>
</dbReference>
<dbReference type="AlphaFoldDB" id="A0A444HCM2"/>
<dbReference type="SUPFAM" id="SSF46894">
    <property type="entry name" value="C-terminal effector domain of the bipartite response regulators"/>
    <property type="match status" value="1"/>
</dbReference>
<comment type="caution">
    <text evidence="4">The sequence shown here is derived from an EMBL/GenBank/DDBJ whole genome shotgun (WGS) entry which is preliminary data.</text>
</comment>
<evidence type="ECO:0000313" key="5">
    <source>
        <dbReference type="Proteomes" id="UP000287527"/>
    </source>
</evidence>
<feature type="repeat" description="TPR" evidence="1">
    <location>
        <begin position="104"/>
        <end position="137"/>
    </location>
</feature>
<dbReference type="InterPro" id="IPR019734">
    <property type="entry name" value="TPR_rpt"/>
</dbReference>
<accession>A0A444HCM2</accession>
<feature type="signal peptide" evidence="3">
    <location>
        <begin position="1"/>
        <end position="17"/>
    </location>
</feature>
<dbReference type="Gene3D" id="1.25.40.10">
    <property type="entry name" value="Tetratricopeptide repeat domain"/>
    <property type="match status" value="1"/>
</dbReference>
<dbReference type="Proteomes" id="UP000287527">
    <property type="component" value="Unassembled WGS sequence"/>
</dbReference>
<keyword evidence="2" id="KW-0472">Membrane</keyword>
<dbReference type="OrthoDB" id="1090267at2"/>
<keyword evidence="3" id="KW-0732">Signal</keyword>
<evidence type="ECO:0000256" key="1">
    <source>
        <dbReference type="PROSITE-ProRule" id="PRU00339"/>
    </source>
</evidence>
<feature type="chain" id="PRO_5019500320" evidence="3">
    <location>
        <begin position="18"/>
        <end position="532"/>
    </location>
</feature>
<proteinExistence type="predicted"/>
<keyword evidence="2" id="KW-1133">Transmembrane helix</keyword>
<dbReference type="SMART" id="SM00028">
    <property type="entry name" value="TPR"/>
    <property type="match status" value="3"/>
</dbReference>
<evidence type="ECO:0000256" key="2">
    <source>
        <dbReference type="SAM" id="Phobius"/>
    </source>
</evidence>
<dbReference type="PROSITE" id="PS50005">
    <property type="entry name" value="TPR"/>
    <property type="match status" value="1"/>
</dbReference>
<dbReference type="EMBL" id="SBII01000003">
    <property type="protein sequence ID" value="RWX01537.1"/>
    <property type="molecule type" value="Genomic_DNA"/>
</dbReference>
<dbReference type="InterPro" id="IPR011990">
    <property type="entry name" value="TPR-like_helical_dom_sf"/>
</dbReference>
<protein>
    <submittedName>
        <fullName evidence="4">Tetratricopeptide repeat protein</fullName>
    </submittedName>
</protein>
<gene>
    <name evidence="4" type="ORF">EPI11_06175</name>
</gene>